<organism evidence="1 2">
    <name type="scientific">Shewanella xiamenensis</name>
    <dbReference type="NCBI Taxonomy" id="332186"/>
    <lineage>
        <taxon>Bacteria</taxon>
        <taxon>Pseudomonadati</taxon>
        <taxon>Pseudomonadota</taxon>
        <taxon>Gammaproteobacteria</taxon>
        <taxon>Alteromonadales</taxon>
        <taxon>Shewanellaceae</taxon>
        <taxon>Shewanella</taxon>
    </lineage>
</organism>
<keyword evidence="2" id="KW-1185">Reference proteome</keyword>
<dbReference type="Proteomes" id="UP001159075">
    <property type="component" value="Unassembled WGS sequence"/>
</dbReference>
<protein>
    <submittedName>
        <fullName evidence="1">Uncharacterized protein</fullName>
    </submittedName>
</protein>
<accession>A0ABT6UH23</accession>
<comment type="caution">
    <text evidence="1">The sequence shown here is derived from an EMBL/GenBank/DDBJ whole genome shotgun (WGS) entry which is preliminary data.</text>
</comment>
<dbReference type="RefSeq" id="WP_282895489.1">
    <property type="nucleotide sequence ID" value="NZ_CP106875.1"/>
</dbReference>
<proteinExistence type="predicted"/>
<gene>
    <name evidence="1" type="ORF">ODY93_13425</name>
</gene>
<dbReference type="EMBL" id="JAOTLW010000013">
    <property type="protein sequence ID" value="MDI5832574.1"/>
    <property type="molecule type" value="Genomic_DNA"/>
</dbReference>
<name>A0ABT6UH23_9GAMM</name>
<evidence type="ECO:0000313" key="1">
    <source>
        <dbReference type="EMBL" id="MDI5832574.1"/>
    </source>
</evidence>
<reference evidence="1 2" key="1">
    <citation type="submission" date="2022-09" db="EMBL/GenBank/DDBJ databases">
        <title>The outer-membrane cytochrome OmcA is essential for infection of Shewanella oneidensis by a zebrafish-associated bacteriophage.</title>
        <authorList>
            <person name="Grenfell A.W."/>
            <person name="Intile P."/>
            <person name="Mcfarlane J."/>
            <person name="Leung D."/>
            <person name="Abdalla K."/>
            <person name="Wold M."/>
            <person name="Kees E."/>
            <person name="Gralnick J."/>
        </authorList>
    </citation>
    <scope>NUCLEOTIDE SEQUENCE [LARGE SCALE GENOMIC DNA]</scope>
    <source>
        <strain evidence="1 2">NF-5</strain>
    </source>
</reference>
<sequence>MLTLNTNCYGITITYDSSDKERASISSEMKAQDTSVNKTFNVAVDALESIILAHFCAGLDVSSPAYLQGIEEAYQALCNHIDEDDELLEDTKSSSSNNDELKPFCVSAYEYKGDEQTIDFHCLAMDKCHAEEQALNAYPHGEVKLIKEITAEEYPYEIH</sequence>
<evidence type="ECO:0000313" key="2">
    <source>
        <dbReference type="Proteomes" id="UP001159075"/>
    </source>
</evidence>